<evidence type="ECO:0000256" key="2">
    <source>
        <dbReference type="ARBA" id="ARBA00023015"/>
    </source>
</evidence>
<comment type="subcellular location">
    <subcellularLocation>
        <location evidence="5">Nucleus</location>
    </subcellularLocation>
</comment>
<proteinExistence type="inferred from homology"/>
<name>A0A6A4WZ75_AMPAM</name>
<keyword evidence="3 5" id="KW-0238">DNA-binding</keyword>
<dbReference type="SMART" id="SM01372">
    <property type="entry name" value="E2F_TDP"/>
    <property type="match status" value="1"/>
</dbReference>
<dbReference type="InterPro" id="IPR037241">
    <property type="entry name" value="E2F-DP_heterodim"/>
</dbReference>
<keyword evidence="4 5" id="KW-0804">Transcription</keyword>
<dbReference type="InterPro" id="IPR003316">
    <property type="entry name" value="E2F_WHTH_DNA-bd_dom"/>
</dbReference>
<dbReference type="GO" id="GO:0046983">
    <property type="term" value="F:protein dimerization activity"/>
    <property type="evidence" value="ECO:0007669"/>
    <property type="project" value="InterPro"/>
</dbReference>
<dbReference type="CDD" id="cd14660">
    <property type="entry name" value="E2F_DD"/>
    <property type="match status" value="1"/>
</dbReference>
<sequence>MVPAPCFSPSSKSRYDTSLGLLTKKFFQILRSAEDGVVDLNHATIVLQVQKRRLYDITNVLEGIGLIEKESKNKIRVTAASSDLDELRAPAPAAALPDDSQLRSLEHEERRLDRLIEQAGVQLRQLNDDRREAYIRYQDLRSIPQFKNDTVVAIKAPPETKLRVPDPAEVRTGDLEPSISGEAFLPLEPLPSESDYSFGLDLSEGACELFDFSF</sequence>
<dbReference type="Gene3D" id="6.10.250.540">
    <property type="match status" value="1"/>
</dbReference>
<comment type="similarity">
    <text evidence="1 5">Belongs to the E2F/DP family.</text>
</comment>
<dbReference type="Proteomes" id="UP000440578">
    <property type="component" value="Unassembled WGS sequence"/>
</dbReference>
<keyword evidence="8" id="KW-1185">Reference proteome</keyword>
<feature type="domain" description="E2F/DP family winged-helix DNA-binding" evidence="6">
    <location>
        <begin position="14"/>
        <end position="79"/>
    </location>
</feature>
<protein>
    <submittedName>
        <fullName evidence="7">Transcription factor E2F3</fullName>
    </submittedName>
</protein>
<comment type="caution">
    <text evidence="7">The sequence shown here is derived from an EMBL/GenBank/DDBJ whole genome shotgun (WGS) entry which is preliminary data.</text>
</comment>
<evidence type="ECO:0000256" key="3">
    <source>
        <dbReference type="ARBA" id="ARBA00023125"/>
    </source>
</evidence>
<dbReference type="EMBL" id="VIIS01000250">
    <property type="protein sequence ID" value="KAF0311263.1"/>
    <property type="molecule type" value="Genomic_DNA"/>
</dbReference>
<evidence type="ECO:0000313" key="8">
    <source>
        <dbReference type="Proteomes" id="UP000440578"/>
    </source>
</evidence>
<evidence type="ECO:0000256" key="5">
    <source>
        <dbReference type="RuleBase" id="RU003796"/>
    </source>
</evidence>
<dbReference type="OrthoDB" id="1743261at2759"/>
<dbReference type="GO" id="GO:0000978">
    <property type="term" value="F:RNA polymerase II cis-regulatory region sequence-specific DNA binding"/>
    <property type="evidence" value="ECO:0007669"/>
    <property type="project" value="InterPro"/>
</dbReference>
<dbReference type="AlphaFoldDB" id="A0A6A4WZ75"/>
<dbReference type="InterPro" id="IPR015633">
    <property type="entry name" value="E2F"/>
</dbReference>
<dbReference type="Pfam" id="PF16421">
    <property type="entry name" value="E2F_CC-MB"/>
    <property type="match status" value="1"/>
</dbReference>
<gene>
    <name evidence="7" type="primary">E2f3</name>
    <name evidence="7" type="ORF">FJT64_017901</name>
</gene>
<dbReference type="FunFam" id="1.10.10.10:FF:000008">
    <property type="entry name" value="E2F transcription factor 1"/>
    <property type="match status" value="1"/>
</dbReference>
<keyword evidence="5" id="KW-0539">Nucleus</keyword>
<dbReference type="InterPro" id="IPR036390">
    <property type="entry name" value="WH_DNA-bd_sf"/>
</dbReference>
<reference evidence="7 8" key="1">
    <citation type="submission" date="2019-07" db="EMBL/GenBank/DDBJ databases">
        <title>Draft genome assembly of a fouling barnacle, Amphibalanus amphitrite (Darwin, 1854): The first reference genome for Thecostraca.</title>
        <authorList>
            <person name="Kim W."/>
        </authorList>
    </citation>
    <scope>NUCLEOTIDE SEQUENCE [LARGE SCALE GENOMIC DNA]</scope>
    <source>
        <strain evidence="7">SNU_AA5</strain>
        <tissue evidence="7">Soma without cirri and trophi</tissue>
    </source>
</reference>
<dbReference type="InterPro" id="IPR032198">
    <property type="entry name" value="E2F_CC-MB"/>
</dbReference>
<organism evidence="7 8">
    <name type="scientific">Amphibalanus amphitrite</name>
    <name type="common">Striped barnacle</name>
    <name type="synonym">Balanus amphitrite</name>
    <dbReference type="NCBI Taxonomy" id="1232801"/>
    <lineage>
        <taxon>Eukaryota</taxon>
        <taxon>Metazoa</taxon>
        <taxon>Ecdysozoa</taxon>
        <taxon>Arthropoda</taxon>
        <taxon>Crustacea</taxon>
        <taxon>Multicrustacea</taxon>
        <taxon>Cirripedia</taxon>
        <taxon>Thoracica</taxon>
        <taxon>Thoracicalcarea</taxon>
        <taxon>Balanomorpha</taxon>
        <taxon>Balanoidea</taxon>
        <taxon>Balanidae</taxon>
        <taxon>Amphibalaninae</taxon>
        <taxon>Amphibalanus</taxon>
    </lineage>
</organism>
<dbReference type="PANTHER" id="PTHR12081">
    <property type="entry name" value="TRANSCRIPTION FACTOR E2F"/>
    <property type="match status" value="1"/>
</dbReference>
<dbReference type="Pfam" id="PF02319">
    <property type="entry name" value="WHD_E2F_TDP"/>
    <property type="match status" value="1"/>
</dbReference>
<dbReference type="GO" id="GO:0000981">
    <property type="term" value="F:DNA-binding transcription factor activity, RNA polymerase II-specific"/>
    <property type="evidence" value="ECO:0007669"/>
    <property type="project" value="TreeGrafter"/>
</dbReference>
<dbReference type="SUPFAM" id="SSF46785">
    <property type="entry name" value="Winged helix' DNA-binding domain"/>
    <property type="match status" value="1"/>
</dbReference>
<dbReference type="SUPFAM" id="SSF144074">
    <property type="entry name" value="E2F-DP heterodimerization region"/>
    <property type="match status" value="1"/>
</dbReference>
<dbReference type="InterPro" id="IPR036388">
    <property type="entry name" value="WH-like_DNA-bd_sf"/>
</dbReference>
<evidence type="ECO:0000313" key="7">
    <source>
        <dbReference type="EMBL" id="KAF0311263.1"/>
    </source>
</evidence>
<evidence type="ECO:0000256" key="1">
    <source>
        <dbReference type="ARBA" id="ARBA00010940"/>
    </source>
</evidence>
<dbReference type="PANTHER" id="PTHR12081:SF107">
    <property type="entry name" value="E2E3"/>
    <property type="match status" value="1"/>
</dbReference>
<dbReference type="GO" id="GO:0090575">
    <property type="term" value="C:RNA polymerase II transcription regulator complex"/>
    <property type="evidence" value="ECO:0007669"/>
    <property type="project" value="TreeGrafter"/>
</dbReference>
<accession>A0A6A4WZ75</accession>
<evidence type="ECO:0000256" key="4">
    <source>
        <dbReference type="ARBA" id="ARBA00023163"/>
    </source>
</evidence>
<keyword evidence="2 5" id="KW-0805">Transcription regulation</keyword>
<evidence type="ECO:0000259" key="6">
    <source>
        <dbReference type="SMART" id="SM01372"/>
    </source>
</evidence>
<dbReference type="Gene3D" id="1.10.10.10">
    <property type="entry name" value="Winged helix-like DNA-binding domain superfamily/Winged helix DNA-binding domain"/>
    <property type="match status" value="1"/>
</dbReference>